<dbReference type="Gene3D" id="3.40.50.620">
    <property type="entry name" value="HUPs"/>
    <property type="match status" value="3"/>
</dbReference>
<dbReference type="CDD" id="cd00293">
    <property type="entry name" value="USP-like"/>
    <property type="match status" value="1"/>
</dbReference>
<feature type="domain" description="UspA" evidence="2">
    <location>
        <begin position="150"/>
        <end position="263"/>
    </location>
</feature>
<dbReference type="Proteomes" id="UP000295680">
    <property type="component" value="Unassembled WGS sequence"/>
</dbReference>
<name>A0A4R2JR66_9PSEU</name>
<dbReference type="PANTHER" id="PTHR46268:SF6">
    <property type="entry name" value="UNIVERSAL STRESS PROTEIN UP12"/>
    <property type="match status" value="1"/>
</dbReference>
<evidence type="ECO:0000259" key="2">
    <source>
        <dbReference type="Pfam" id="PF00582"/>
    </source>
</evidence>
<comment type="caution">
    <text evidence="3">The sequence shown here is derived from an EMBL/GenBank/DDBJ whole genome shotgun (WGS) entry which is preliminary data.</text>
</comment>
<evidence type="ECO:0000313" key="4">
    <source>
        <dbReference type="Proteomes" id="UP000295680"/>
    </source>
</evidence>
<organism evidence="3 4">
    <name type="scientific">Actinocrispum wychmicini</name>
    <dbReference type="NCBI Taxonomy" id="1213861"/>
    <lineage>
        <taxon>Bacteria</taxon>
        <taxon>Bacillati</taxon>
        <taxon>Actinomycetota</taxon>
        <taxon>Actinomycetes</taxon>
        <taxon>Pseudonocardiales</taxon>
        <taxon>Pseudonocardiaceae</taxon>
        <taxon>Actinocrispum</taxon>
    </lineage>
</organism>
<dbReference type="EMBL" id="SLWS01000002">
    <property type="protein sequence ID" value="TCO61974.1"/>
    <property type="molecule type" value="Genomic_DNA"/>
</dbReference>
<evidence type="ECO:0000256" key="1">
    <source>
        <dbReference type="ARBA" id="ARBA00008791"/>
    </source>
</evidence>
<evidence type="ECO:0000313" key="3">
    <source>
        <dbReference type="EMBL" id="TCO61974.1"/>
    </source>
</evidence>
<dbReference type="AlphaFoldDB" id="A0A4R2JR66"/>
<accession>A0A4R2JR66</accession>
<dbReference type="PANTHER" id="PTHR46268">
    <property type="entry name" value="STRESS RESPONSE PROTEIN NHAX"/>
    <property type="match status" value="1"/>
</dbReference>
<dbReference type="Pfam" id="PF00582">
    <property type="entry name" value="Usp"/>
    <property type="match status" value="1"/>
</dbReference>
<reference evidence="3 4" key="1">
    <citation type="submission" date="2019-03" db="EMBL/GenBank/DDBJ databases">
        <title>Genomic Encyclopedia of Type Strains, Phase IV (KMG-IV): sequencing the most valuable type-strain genomes for metagenomic binning, comparative biology and taxonomic classification.</title>
        <authorList>
            <person name="Goeker M."/>
        </authorList>
    </citation>
    <scope>NUCLEOTIDE SEQUENCE [LARGE SCALE GENOMIC DNA]</scope>
    <source>
        <strain evidence="3 4">DSM 45934</strain>
    </source>
</reference>
<dbReference type="InterPro" id="IPR014729">
    <property type="entry name" value="Rossmann-like_a/b/a_fold"/>
</dbReference>
<dbReference type="InterPro" id="IPR006016">
    <property type="entry name" value="UspA"/>
</dbReference>
<protein>
    <submittedName>
        <fullName evidence="3">Universal stress protein family protein</fullName>
    </submittedName>
</protein>
<dbReference type="RefSeq" id="WP_165960303.1">
    <property type="nucleotide sequence ID" value="NZ_SLWS01000002.1"/>
</dbReference>
<sequence>MTRAGTRPVTIPLQETQTRQPHVTVGTDGSEWGDVALDWALRHASTLKATIHVYAAECAGDQTIARRLHAYRWLHATVTASPDSPVQALVAASAHSDLLVLGYRGHHHGPFGLGRSITPILTGTHCDTVVVRGEIRAVRREYGWVTAAIGGAHDPLVLQRAAQAATRSRSRLRLVHAVPLPAARHVETDDPAKVLERAADMVRGLAPDITPSLLLTRSQPHEAIRATTRSDLLVIGPGNQNNRLSMVASTALHLAPCPVLVVKPD</sequence>
<proteinExistence type="inferred from homology"/>
<dbReference type="SUPFAM" id="SSF52402">
    <property type="entry name" value="Adenine nucleotide alpha hydrolases-like"/>
    <property type="match status" value="2"/>
</dbReference>
<comment type="similarity">
    <text evidence="1">Belongs to the universal stress protein A family.</text>
</comment>
<keyword evidence="4" id="KW-1185">Reference proteome</keyword>
<gene>
    <name evidence="3" type="ORF">EV192_102111</name>
</gene>